<evidence type="ECO:0000313" key="1">
    <source>
        <dbReference type="EMBL" id="MBU9720488.1"/>
    </source>
</evidence>
<protein>
    <submittedName>
        <fullName evidence="1">Peptidyl-prolyl cis-trans isomerase</fullName>
    </submittedName>
</protein>
<reference evidence="1 2" key="1">
    <citation type="submission" date="2021-06" db="EMBL/GenBank/DDBJ databases">
        <title>Bacillus sp. RD4P76, an endophyte from a halophyte.</title>
        <authorList>
            <person name="Sun J.-Q."/>
        </authorList>
    </citation>
    <scope>NUCLEOTIDE SEQUENCE [LARGE SCALE GENOMIC DNA]</scope>
    <source>
        <strain evidence="1 2">JCM 17098</strain>
    </source>
</reference>
<organism evidence="1 2">
    <name type="scientific">Evansella alkalicola</name>
    <dbReference type="NCBI Taxonomy" id="745819"/>
    <lineage>
        <taxon>Bacteria</taxon>
        <taxon>Bacillati</taxon>
        <taxon>Bacillota</taxon>
        <taxon>Bacilli</taxon>
        <taxon>Bacillales</taxon>
        <taxon>Bacillaceae</taxon>
        <taxon>Evansella</taxon>
    </lineage>
</organism>
<dbReference type="GO" id="GO:0016853">
    <property type="term" value="F:isomerase activity"/>
    <property type="evidence" value="ECO:0007669"/>
    <property type="project" value="UniProtKB-KW"/>
</dbReference>
<accession>A0ABS6JPJ4</accession>
<dbReference type="EMBL" id="JAHQCR010000017">
    <property type="protein sequence ID" value="MBU9720488.1"/>
    <property type="molecule type" value="Genomic_DNA"/>
</dbReference>
<evidence type="ECO:0000313" key="2">
    <source>
        <dbReference type="Proteomes" id="UP000790580"/>
    </source>
</evidence>
<gene>
    <name evidence="1" type="ORF">KS407_03400</name>
</gene>
<proteinExistence type="predicted"/>
<comment type="caution">
    <text evidence="1">The sequence shown here is derived from an EMBL/GenBank/DDBJ whole genome shotgun (WGS) entry which is preliminary data.</text>
</comment>
<keyword evidence="1" id="KW-0413">Isomerase</keyword>
<keyword evidence="2" id="KW-1185">Reference proteome</keyword>
<name>A0ABS6JPJ4_9BACI</name>
<dbReference type="RefSeq" id="WP_088075840.1">
    <property type="nucleotide sequence ID" value="NZ_JAHQCR010000017.1"/>
</dbReference>
<sequence length="162" mass="18242">MSTITISGNVQHTITIDPGVWIFDDRKVDLDTYFSQKTQNHNDREGEKLAKAFDLHRKEGASVLTNGNNVTVSKKELTEKSYGIPLFPFLENAAPLDNAKEVIFERSEGEDFTCPIEEAKEGIIGFSFKGKPLSENGPLHFYYNDGSNKQSPIKNIYNIKIK</sequence>
<dbReference type="Proteomes" id="UP000790580">
    <property type="component" value="Unassembled WGS sequence"/>
</dbReference>